<evidence type="ECO:0000313" key="12">
    <source>
        <dbReference type="EMBL" id="ETR65504.1"/>
    </source>
</evidence>
<dbReference type="InterPro" id="IPR011257">
    <property type="entry name" value="DNA_glycosylase"/>
</dbReference>
<comment type="caution">
    <text evidence="12">The sequence shown here is derived from an EMBL/GenBank/DDBJ whole genome shotgun (WGS) entry which is preliminary data.</text>
</comment>
<dbReference type="CDD" id="cd00056">
    <property type="entry name" value="ENDO3c"/>
    <property type="match status" value="1"/>
</dbReference>
<keyword evidence="7" id="KW-0408">Iron</keyword>
<dbReference type="Pfam" id="PF10576">
    <property type="entry name" value="EndIII_4Fe-2S"/>
    <property type="match status" value="1"/>
</dbReference>
<dbReference type="GO" id="GO:0046872">
    <property type="term" value="F:metal ion binding"/>
    <property type="evidence" value="ECO:0007669"/>
    <property type="project" value="UniProtKB-KW"/>
</dbReference>
<reference evidence="13" key="1">
    <citation type="submission" date="2012-11" db="EMBL/GenBank/DDBJ databases">
        <authorList>
            <person name="Lucero-Rivera Y.E."/>
            <person name="Tovar-Ramirez D."/>
        </authorList>
    </citation>
    <scope>NUCLEOTIDE SEQUENCE [LARGE SCALE GENOMIC DNA]</scope>
    <source>
        <strain evidence="13">Araruama</strain>
    </source>
</reference>
<dbReference type="Pfam" id="PF00730">
    <property type="entry name" value="HhH-GPD"/>
    <property type="match status" value="1"/>
</dbReference>
<gene>
    <name evidence="12" type="ORF">OMM_14143</name>
</gene>
<dbReference type="GO" id="GO:0035485">
    <property type="term" value="F:adenine/guanine mispair binding"/>
    <property type="evidence" value="ECO:0007669"/>
    <property type="project" value="TreeGrafter"/>
</dbReference>
<keyword evidence="9" id="KW-0234">DNA repair</keyword>
<organism evidence="12 13">
    <name type="scientific">Candidatus Magnetoglobus multicellularis str. Araruama</name>
    <dbReference type="NCBI Taxonomy" id="890399"/>
    <lineage>
        <taxon>Bacteria</taxon>
        <taxon>Pseudomonadati</taxon>
        <taxon>Thermodesulfobacteriota</taxon>
        <taxon>Desulfobacteria</taxon>
        <taxon>Desulfobacterales</taxon>
        <taxon>Desulfobacteraceae</taxon>
        <taxon>Candidatus Magnetoglobus</taxon>
    </lineage>
</organism>
<dbReference type="InterPro" id="IPR003651">
    <property type="entry name" value="Endonuclease3_FeS-loop_motif"/>
</dbReference>
<sequence length="192" mass="22327">NIRNYPWRYIDDPYLVLVAEFMLHRTQVLQVEPIYYRFVESFPTISKFVTTDIDIVKKILYPLGLNWRIKSLVDALYNFWSKYDCVPKDYSKLISISGIGPYIAGATVCFSQNKSMVLVDTNTVRVIGRLCGMDIRGEARRKKNIYLAIKNVSVNCDPRDFYYSIIDLAHTICVPKKPLCDNCPLFDYKIEI</sequence>
<dbReference type="SMART" id="SM00478">
    <property type="entry name" value="ENDO3c"/>
    <property type="match status" value="1"/>
</dbReference>
<dbReference type="EMBL" id="ATBP01002757">
    <property type="protein sequence ID" value="ETR65504.1"/>
    <property type="molecule type" value="Genomic_DNA"/>
</dbReference>
<proteinExistence type="inferred from homology"/>
<keyword evidence="10" id="KW-0326">Glycosidase</keyword>
<dbReference type="GO" id="GO:0034039">
    <property type="term" value="F:8-oxo-7,8-dihydroguanine DNA N-glycosylase activity"/>
    <property type="evidence" value="ECO:0007669"/>
    <property type="project" value="TreeGrafter"/>
</dbReference>
<protein>
    <submittedName>
        <fullName evidence="12">A/G-specific adenine glycosylase</fullName>
    </submittedName>
</protein>
<dbReference type="GO" id="GO:0000701">
    <property type="term" value="F:purine-specific mismatch base pair DNA N-glycosylase activity"/>
    <property type="evidence" value="ECO:0007669"/>
    <property type="project" value="TreeGrafter"/>
</dbReference>
<feature type="domain" description="HhH-GPD" evidence="11">
    <location>
        <begin position="22"/>
        <end position="171"/>
    </location>
</feature>
<evidence type="ECO:0000256" key="10">
    <source>
        <dbReference type="ARBA" id="ARBA00023295"/>
    </source>
</evidence>
<evidence type="ECO:0000256" key="8">
    <source>
        <dbReference type="ARBA" id="ARBA00023014"/>
    </source>
</evidence>
<evidence type="ECO:0000256" key="7">
    <source>
        <dbReference type="ARBA" id="ARBA00023004"/>
    </source>
</evidence>
<dbReference type="Gene3D" id="1.10.1670.10">
    <property type="entry name" value="Helix-hairpin-Helix base-excision DNA repair enzymes (C-terminal)"/>
    <property type="match status" value="1"/>
</dbReference>
<comment type="function">
    <text evidence="2">Adenine glycosylase active on G-A mispairs. MutY also corrects error-prone DNA synthesis past GO lesions which are due to the oxidatively damaged form of guanine: 7,8-dihydro-8-oxoguanine (8-oxo-dGTP).</text>
</comment>
<evidence type="ECO:0000256" key="2">
    <source>
        <dbReference type="ARBA" id="ARBA00002933"/>
    </source>
</evidence>
<comment type="cofactor">
    <cofactor evidence="1">
        <name>[4Fe-4S] cluster</name>
        <dbReference type="ChEBI" id="CHEBI:49883"/>
    </cofactor>
</comment>
<dbReference type="GO" id="GO:0032357">
    <property type="term" value="F:oxidized purine DNA binding"/>
    <property type="evidence" value="ECO:0007669"/>
    <property type="project" value="TreeGrafter"/>
</dbReference>
<dbReference type="PANTHER" id="PTHR42944:SF1">
    <property type="entry name" value="ADENINE DNA GLYCOSYLASE"/>
    <property type="match status" value="1"/>
</dbReference>
<evidence type="ECO:0000256" key="9">
    <source>
        <dbReference type="ARBA" id="ARBA00023204"/>
    </source>
</evidence>
<dbReference type="PANTHER" id="PTHR42944">
    <property type="entry name" value="ADENINE DNA GLYCOSYLASE"/>
    <property type="match status" value="1"/>
</dbReference>
<dbReference type="GO" id="GO:0006284">
    <property type="term" value="P:base-excision repair"/>
    <property type="evidence" value="ECO:0007669"/>
    <property type="project" value="InterPro"/>
</dbReference>
<dbReference type="InterPro" id="IPR003265">
    <property type="entry name" value="HhH-GPD_domain"/>
</dbReference>
<dbReference type="GO" id="GO:0051539">
    <property type="term" value="F:4 iron, 4 sulfur cluster binding"/>
    <property type="evidence" value="ECO:0007669"/>
    <property type="project" value="InterPro"/>
</dbReference>
<dbReference type="GO" id="GO:0006298">
    <property type="term" value="P:mismatch repair"/>
    <property type="evidence" value="ECO:0007669"/>
    <property type="project" value="TreeGrafter"/>
</dbReference>
<dbReference type="Gene3D" id="1.10.340.30">
    <property type="entry name" value="Hypothetical protein, domain 2"/>
    <property type="match status" value="1"/>
</dbReference>
<keyword evidence="4" id="KW-0479">Metal-binding</keyword>
<evidence type="ECO:0000313" key="13">
    <source>
        <dbReference type="Proteomes" id="UP000189670"/>
    </source>
</evidence>
<evidence type="ECO:0000256" key="3">
    <source>
        <dbReference type="ARBA" id="ARBA00008343"/>
    </source>
</evidence>
<dbReference type="InterPro" id="IPR044298">
    <property type="entry name" value="MIG/MutY"/>
</dbReference>
<evidence type="ECO:0000256" key="5">
    <source>
        <dbReference type="ARBA" id="ARBA00022763"/>
    </source>
</evidence>
<dbReference type="SUPFAM" id="SSF48150">
    <property type="entry name" value="DNA-glycosylase"/>
    <property type="match status" value="1"/>
</dbReference>
<dbReference type="InterPro" id="IPR023170">
    <property type="entry name" value="HhH_base_excis_C"/>
</dbReference>
<accession>A0A1V1NSG7</accession>
<evidence type="ECO:0000259" key="11">
    <source>
        <dbReference type="SMART" id="SM00478"/>
    </source>
</evidence>
<keyword evidence="5" id="KW-0227">DNA damage</keyword>
<feature type="non-terminal residue" evidence="12">
    <location>
        <position position="1"/>
    </location>
</feature>
<evidence type="ECO:0000256" key="4">
    <source>
        <dbReference type="ARBA" id="ARBA00022723"/>
    </source>
</evidence>
<evidence type="ECO:0000256" key="6">
    <source>
        <dbReference type="ARBA" id="ARBA00022801"/>
    </source>
</evidence>
<dbReference type="Proteomes" id="UP000189670">
    <property type="component" value="Unassembled WGS sequence"/>
</dbReference>
<comment type="similarity">
    <text evidence="3">Belongs to the Nth/MutY family.</text>
</comment>
<name>A0A1V1NSG7_9BACT</name>
<keyword evidence="6" id="KW-0378">Hydrolase</keyword>
<dbReference type="AlphaFoldDB" id="A0A1V1NSG7"/>
<keyword evidence="8" id="KW-0411">Iron-sulfur</keyword>
<evidence type="ECO:0000256" key="1">
    <source>
        <dbReference type="ARBA" id="ARBA00001966"/>
    </source>
</evidence>